<organism evidence="1">
    <name type="scientific">marine sediment metagenome</name>
    <dbReference type="NCBI Taxonomy" id="412755"/>
    <lineage>
        <taxon>unclassified sequences</taxon>
        <taxon>metagenomes</taxon>
        <taxon>ecological metagenomes</taxon>
    </lineage>
</organism>
<sequence>MASGAKALTLAAHGGIRSRWWHGLPALMGEQDILVCLDSALTDESKLRADDRCNVHVI</sequence>
<reference evidence="1" key="1">
    <citation type="journal article" date="2014" name="Front. Microbiol.">
        <title>High frequency of phylogenetically diverse reductive dehalogenase-homologous genes in deep subseafloor sedimentary metagenomes.</title>
        <authorList>
            <person name="Kawai M."/>
            <person name="Futagami T."/>
            <person name="Toyoda A."/>
            <person name="Takaki Y."/>
            <person name="Nishi S."/>
            <person name="Hori S."/>
            <person name="Arai W."/>
            <person name="Tsubouchi T."/>
            <person name="Morono Y."/>
            <person name="Uchiyama I."/>
            <person name="Ito T."/>
            <person name="Fujiyama A."/>
            <person name="Inagaki F."/>
            <person name="Takami H."/>
        </authorList>
    </citation>
    <scope>NUCLEOTIDE SEQUENCE</scope>
    <source>
        <strain evidence="1">Expedition CK06-06</strain>
    </source>
</reference>
<dbReference type="EMBL" id="BARS01017995">
    <property type="protein sequence ID" value="GAF89590.1"/>
    <property type="molecule type" value="Genomic_DNA"/>
</dbReference>
<proteinExistence type="predicted"/>
<gene>
    <name evidence="1" type="ORF">S01H1_29365</name>
</gene>
<protein>
    <submittedName>
        <fullName evidence="1">Uncharacterized protein</fullName>
    </submittedName>
</protein>
<comment type="caution">
    <text evidence="1">The sequence shown here is derived from an EMBL/GenBank/DDBJ whole genome shotgun (WGS) entry which is preliminary data.</text>
</comment>
<dbReference type="AlphaFoldDB" id="X0UM80"/>
<name>X0UM80_9ZZZZ</name>
<evidence type="ECO:0000313" key="1">
    <source>
        <dbReference type="EMBL" id="GAF89590.1"/>
    </source>
</evidence>
<accession>X0UM80</accession>